<evidence type="ECO:0000313" key="2">
    <source>
        <dbReference type="Proteomes" id="UP000011131"/>
    </source>
</evidence>
<proteinExistence type="predicted"/>
<dbReference type="STRING" id="1278073.MYSTI_05136"/>
<accession>L7UEG8</accession>
<gene>
    <name evidence="1" type="ordered locus">MYSTI_05136</name>
</gene>
<sequence>MLDPGRPRRMRFLAYPYVGPEEIRRRSVAAPPGALIHSLPDLQCWLAAHPDALVEGATYVVDLRACLRLAPRRSEHVACAGGEEVLAAGEMGFVSQARTFSVSVVSNLSTGYRPDVACWDAVAESLARAGLSAPSGLTTSVHFRRCPACGESTLVKEQWFVCTFCDADLPLEWNVSARREVDVVAEGGRARRLGLT</sequence>
<dbReference type="PATRIC" id="fig|1278073.3.peg.5209"/>
<dbReference type="Proteomes" id="UP000011131">
    <property type="component" value="Chromosome"/>
</dbReference>
<dbReference type="EMBL" id="CP004025">
    <property type="protein sequence ID" value="AGC46423.1"/>
    <property type="molecule type" value="Genomic_DNA"/>
</dbReference>
<dbReference type="KEGG" id="msd:MYSTI_05136"/>
<protein>
    <submittedName>
        <fullName evidence="1">Uncharacterized protein</fullName>
    </submittedName>
</protein>
<reference evidence="1 2" key="1">
    <citation type="journal article" date="2013" name="Genome Announc.">
        <title>Complete genome sequence of Myxococcus stipitatus strain DSM 14675, a fruiting myxobacterium.</title>
        <authorList>
            <person name="Huntley S."/>
            <person name="Kneip S."/>
            <person name="Treuner-Lange A."/>
            <person name="Sogaard-Andersen L."/>
        </authorList>
    </citation>
    <scope>NUCLEOTIDE SEQUENCE [LARGE SCALE GENOMIC DNA]</scope>
    <source>
        <strain evidence="2">DSM 14675 / JCM 12634 / Mx s8</strain>
    </source>
</reference>
<organism evidence="1 2">
    <name type="scientific">Myxococcus stipitatus (strain DSM 14675 / JCM 12634 / Mx s8)</name>
    <dbReference type="NCBI Taxonomy" id="1278073"/>
    <lineage>
        <taxon>Bacteria</taxon>
        <taxon>Pseudomonadati</taxon>
        <taxon>Myxococcota</taxon>
        <taxon>Myxococcia</taxon>
        <taxon>Myxococcales</taxon>
        <taxon>Cystobacterineae</taxon>
        <taxon>Myxococcaceae</taxon>
        <taxon>Myxococcus</taxon>
    </lineage>
</organism>
<keyword evidence="2" id="KW-1185">Reference proteome</keyword>
<dbReference type="eggNOG" id="ENOG5032TCG">
    <property type="taxonomic scope" value="Bacteria"/>
</dbReference>
<dbReference type="AlphaFoldDB" id="L7UEG8"/>
<name>L7UEG8_MYXSD</name>
<dbReference type="HOGENOM" id="CLU_129241_0_0_7"/>
<evidence type="ECO:0000313" key="1">
    <source>
        <dbReference type="EMBL" id="AGC46423.1"/>
    </source>
</evidence>